<sequence length="34" mass="3879">EPVEPSSEPVTTVPFDQNPRRRRRPQSLSGLKCD</sequence>
<organism evidence="2">
    <name type="scientific">Brassica napus</name>
    <name type="common">Rape</name>
    <dbReference type="NCBI Taxonomy" id="3708"/>
    <lineage>
        <taxon>Eukaryota</taxon>
        <taxon>Viridiplantae</taxon>
        <taxon>Streptophyta</taxon>
        <taxon>Embryophyta</taxon>
        <taxon>Tracheophyta</taxon>
        <taxon>Spermatophyta</taxon>
        <taxon>Magnoliopsida</taxon>
        <taxon>eudicotyledons</taxon>
        <taxon>Gunneridae</taxon>
        <taxon>Pentapetalae</taxon>
        <taxon>rosids</taxon>
        <taxon>malvids</taxon>
        <taxon>Brassicales</taxon>
        <taxon>Brassicaceae</taxon>
        <taxon>Brassiceae</taxon>
        <taxon>Brassica</taxon>
    </lineage>
</organism>
<dbReference type="EMBL" id="HG994373">
    <property type="protein sequence ID" value="CAF1715586.1"/>
    <property type="molecule type" value="Genomic_DNA"/>
</dbReference>
<evidence type="ECO:0000313" key="2">
    <source>
        <dbReference type="EMBL" id="CAF1715586.1"/>
    </source>
</evidence>
<feature type="non-terminal residue" evidence="2">
    <location>
        <position position="1"/>
    </location>
</feature>
<dbReference type="Proteomes" id="UP001295469">
    <property type="component" value="Chromosome C09"/>
</dbReference>
<proteinExistence type="predicted"/>
<accession>A0A816IY19</accession>
<protein>
    <submittedName>
        <fullName evidence="2">(rape) hypothetical protein</fullName>
    </submittedName>
</protein>
<reference evidence="2" key="1">
    <citation type="submission" date="2021-01" db="EMBL/GenBank/DDBJ databases">
        <authorList>
            <consortium name="Genoscope - CEA"/>
            <person name="William W."/>
        </authorList>
    </citation>
    <scope>NUCLEOTIDE SEQUENCE</scope>
</reference>
<dbReference type="AlphaFoldDB" id="A0A816IY19"/>
<feature type="region of interest" description="Disordered" evidence="1">
    <location>
        <begin position="1"/>
        <end position="34"/>
    </location>
</feature>
<gene>
    <name evidence="2" type="ORF">DARMORV10_C09P03580.1</name>
</gene>
<evidence type="ECO:0000256" key="1">
    <source>
        <dbReference type="SAM" id="MobiDB-lite"/>
    </source>
</evidence>
<name>A0A816IY19_BRANA</name>